<dbReference type="STRING" id="222136.BBW65_05270"/>
<proteinExistence type="predicted"/>
<protein>
    <submittedName>
        <fullName evidence="1">Uncharacterized protein</fullName>
    </submittedName>
</protein>
<dbReference type="EMBL" id="CP016503">
    <property type="protein sequence ID" value="ANV98241.1"/>
    <property type="molecule type" value="Genomic_DNA"/>
</dbReference>
<evidence type="ECO:0000313" key="1">
    <source>
        <dbReference type="EMBL" id="ANV98241.1"/>
    </source>
</evidence>
<evidence type="ECO:0000313" key="2">
    <source>
        <dbReference type="Proteomes" id="UP000092884"/>
    </source>
</evidence>
<accession>A0A1B1U688</accession>
<reference evidence="2" key="1">
    <citation type="submission" date="2016-07" db="EMBL/GenBank/DDBJ databases">
        <authorList>
            <person name="Florea S."/>
            <person name="Webb J.S."/>
            <person name="Jaromczyk J."/>
            <person name="Schardl C.L."/>
        </authorList>
    </citation>
    <scope>NUCLEOTIDE SEQUENCE [LARGE SCALE GENOMIC DNA]</scope>
    <source>
        <strain evidence="2">MIT 01-6242</strain>
    </source>
</reference>
<gene>
    <name evidence="1" type="ORF">BBW65_05270</name>
</gene>
<name>A0A1B1U688_9HELI</name>
<sequence>MSYDKDQGGAARALSQTAKERMWETCKVNLEGDKVVFGKERMGCGENKIKFLYLYWKFCYI</sequence>
<dbReference type="Proteomes" id="UP000092884">
    <property type="component" value="Chromosome"/>
</dbReference>
<dbReference type="KEGG" id="het:BBW65_05270"/>
<organism evidence="1 2">
    <name type="scientific">Helicobacter enhydrae</name>
    <dbReference type="NCBI Taxonomy" id="222136"/>
    <lineage>
        <taxon>Bacteria</taxon>
        <taxon>Pseudomonadati</taxon>
        <taxon>Campylobacterota</taxon>
        <taxon>Epsilonproteobacteria</taxon>
        <taxon>Campylobacterales</taxon>
        <taxon>Helicobacteraceae</taxon>
        <taxon>Helicobacter</taxon>
    </lineage>
</organism>
<keyword evidence="2" id="KW-1185">Reference proteome</keyword>
<dbReference type="AlphaFoldDB" id="A0A1B1U688"/>